<keyword evidence="1" id="KW-0812">Transmembrane</keyword>
<evidence type="ECO:0000256" key="1">
    <source>
        <dbReference type="SAM" id="Phobius"/>
    </source>
</evidence>
<sequence>MSFYLLAGWLWMGYTTAQIHHHTGSLSRYRHSVLRYGAVWLFLFTFWPLALALYEERLAQWCNWRPYGKR</sequence>
<comment type="caution">
    <text evidence="2">The sequence shown here is derived from an EMBL/GenBank/DDBJ whole genome shotgun (WGS) entry which is preliminary data.</text>
</comment>
<reference evidence="2" key="1">
    <citation type="journal article" date="2018" name="Genome Biol.">
        <title>SKESA: strategic k-mer extension for scrupulous assemblies.</title>
        <authorList>
            <person name="Souvorov A."/>
            <person name="Agarwala R."/>
            <person name="Lipman D.J."/>
        </authorList>
    </citation>
    <scope>NUCLEOTIDE SEQUENCE</scope>
    <source>
        <strain evidence="2">R404</strain>
    </source>
</reference>
<gene>
    <name evidence="2" type="ORF">I8Y21_006227</name>
</gene>
<keyword evidence="1" id="KW-1133">Transmembrane helix</keyword>
<evidence type="ECO:0000313" key="2">
    <source>
        <dbReference type="EMBL" id="HAT1685369.1"/>
    </source>
</evidence>
<protein>
    <submittedName>
        <fullName evidence="2">Uncharacterized protein</fullName>
    </submittedName>
</protein>
<organism evidence="2 3">
    <name type="scientific">Klebsiella oxytoca</name>
    <dbReference type="NCBI Taxonomy" id="571"/>
    <lineage>
        <taxon>Bacteria</taxon>
        <taxon>Pseudomonadati</taxon>
        <taxon>Pseudomonadota</taxon>
        <taxon>Gammaproteobacteria</taxon>
        <taxon>Enterobacterales</taxon>
        <taxon>Enterobacteriaceae</taxon>
        <taxon>Klebsiella/Raoultella group</taxon>
        <taxon>Klebsiella</taxon>
    </lineage>
</organism>
<accession>A0AAN5RHA7</accession>
<proteinExistence type="predicted"/>
<dbReference type="AlphaFoldDB" id="A0AAN5RHA7"/>
<keyword evidence="1" id="KW-0472">Membrane</keyword>
<evidence type="ECO:0000313" key="3">
    <source>
        <dbReference type="Proteomes" id="UP000856143"/>
    </source>
</evidence>
<name>A0AAN5RHA7_KLEOX</name>
<reference evidence="2" key="2">
    <citation type="submission" date="2020-11" db="EMBL/GenBank/DDBJ databases">
        <authorList>
            <consortium name="NCBI Pathogen Detection Project"/>
        </authorList>
    </citation>
    <scope>NUCLEOTIDE SEQUENCE</scope>
    <source>
        <strain evidence="2">R404</strain>
    </source>
</reference>
<dbReference type="EMBL" id="DACSEO010000187">
    <property type="protein sequence ID" value="HAT1685369.1"/>
    <property type="molecule type" value="Genomic_DNA"/>
</dbReference>
<dbReference type="Proteomes" id="UP000856143">
    <property type="component" value="Unassembled WGS sequence"/>
</dbReference>
<feature type="transmembrane region" description="Helical" evidence="1">
    <location>
        <begin position="33"/>
        <end position="54"/>
    </location>
</feature>